<dbReference type="SMART" id="SM00333">
    <property type="entry name" value="TUDOR"/>
    <property type="match status" value="5"/>
</dbReference>
<proteinExistence type="predicted"/>
<feature type="coiled-coil region" evidence="1">
    <location>
        <begin position="119"/>
        <end position="153"/>
    </location>
</feature>
<dbReference type="Gene3D" id="2.30.30.140">
    <property type="match status" value="5"/>
</dbReference>
<dbReference type="InterPro" id="IPR002999">
    <property type="entry name" value="Tudor"/>
</dbReference>
<accession>A0A195BSQ0</accession>
<gene>
    <name evidence="4" type="ORF">ALC53_02005</name>
</gene>
<dbReference type="EMBL" id="KQ976417">
    <property type="protein sequence ID" value="KYM89693.1"/>
    <property type="molecule type" value="Genomic_DNA"/>
</dbReference>
<evidence type="ECO:0000313" key="4">
    <source>
        <dbReference type="EMBL" id="KYM89693.1"/>
    </source>
</evidence>
<dbReference type="Pfam" id="PF00567">
    <property type="entry name" value="TUDOR"/>
    <property type="match status" value="5"/>
</dbReference>
<dbReference type="PANTHER" id="PTHR16442:SF1">
    <property type="entry name" value="RING FINGER PROTEIN 17"/>
    <property type="match status" value="1"/>
</dbReference>
<dbReference type="PROSITE" id="PS50304">
    <property type="entry name" value="TUDOR"/>
    <property type="match status" value="5"/>
</dbReference>
<dbReference type="SUPFAM" id="SSF63748">
    <property type="entry name" value="Tudor/PWWP/MBT"/>
    <property type="match status" value="5"/>
</dbReference>
<evidence type="ECO:0000256" key="2">
    <source>
        <dbReference type="SAM" id="MobiDB-lite"/>
    </source>
</evidence>
<keyword evidence="1" id="KW-0175">Coiled coil</keyword>
<organism evidence="4 5">
    <name type="scientific">Atta colombica</name>
    <dbReference type="NCBI Taxonomy" id="520822"/>
    <lineage>
        <taxon>Eukaryota</taxon>
        <taxon>Metazoa</taxon>
        <taxon>Ecdysozoa</taxon>
        <taxon>Arthropoda</taxon>
        <taxon>Hexapoda</taxon>
        <taxon>Insecta</taxon>
        <taxon>Pterygota</taxon>
        <taxon>Neoptera</taxon>
        <taxon>Endopterygota</taxon>
        <taxon>Hymenoptera</taxon>
        <taxon>Apocrita</taxon>
        <taxon>Aculeata</taxon>
        <taxon>Formicoidea</taxon>
        <taxon>Formicidae</taxon>
        <taxon>Myrmicinae</taxon>
        <taxon>Atta</taxon>
    </lineage>
</organism>
<dbReference type="STRING" id="520822.A0A195BSQ0"/>
<dbReference type="PANTHER" id="PTHR16442">
    <property type="entry name" value="RING FINGER PROTEIN 17"/>
    <property type="match status" value="1"/>
</dbReference>
<sequence>MRQTTVNQWASSAGSHPGIFPDGQRQQRQQHAPIRGCVEAPSPLRPAGVIEIVVTAKSKPVNFPNDVNERNDLEYLEITKIKSAFTSNTYKLENDTEAAVSQHFAYLHGILQNMEAKLINQLYEQGNHLKNNLENIELQLQSQEEKLKLTMQLASYAEQTFHKVDIRNAINILTEMSDLPCHLMYKDSGQNNKAKFTIDDSIVEAIENHCTITVPSVSSYSLVRKEELPTNYIMSPLSKKPRTKILDSPQAKLEQAIMRPIIQSELQQKLDDSLMSTMSIEIEDKEEESISECKVEVTYVVNPSLFFVRKVAMKAKFLQLEKDLMTYGNDEENLKKPINIKQDDMCVVKQWKVNEWYRGCVNTVMINSDDETSYNVIYIDYGYEECNIAASRVQKIAEHLLTLPPQAIRCCLNGLKPKNLHWTNASTNDFMKLTSGVDCIMSIIKSTPDILHVDLRVNPKDSNMGPQSMCSTMKIMDYARLDTRKNLKNTLKTYIYNREELPLNKSTAVIIGWLESPDKIYVSKITRQNKFLKLKDELNEYYTKETSVKIIETLQKGVPCAIQLEDNTWQRGEIVEIINENQVRVFCVDWGCTLIQDRDALRMIPYEYTTFKAQAIKISLMYIMPESNGIWKQEAIISLLNLFSNTKSIMVNPRKKTDDGYSGLMYSNNVNVSRQLKITGVVNDYVMSNKFKNKSQKKLQSAVKNNVSLLEKSDDNTVKNCCISYNTENDKSMKEETPKDPFKVEVYIQRVITPDCIYVAQMEHEQENEKLMLKMQKFYDKYHSEPRNNWSEGALCTVYSAKDKSYFRAKILKIKSSTEVLVYFCDMGIEETVTMKDIQVLHSQFAEEMTYCFKVKLAGILPCGGSSTWPSLSCITLSEIIQNNAYCKFYITKPVHEEFSDDVIPVELWVRQSKIPGPLAPTKIEINSINRMLVEKGVALPIKDYFANADSILAEEFKQQLEISHWVPNEENVKWLDKDPTKDELDITTTSCKPWQDRSKIKLELNGLISSATMTKHKVCDSTNREGSVKFSDWLPPIEITEEVFHAITTYVDVKCMVYLHSKKYNADLLNYIETELQNYCKKIKTNKEKQWKEGEICIAQYHHNQKWYRGRIVSNLGNVVKVEFVDYGNVEECKIEHVTDDIRLGHIPIQCTKCVISGLRPASPNGKWKLIDLDRIHALLVDQECKVSILQRQPTNLIISITLLRPWKCDLLLYISNHMDMDIKIERKSWNDSDNSENEDFNSTITLNTTRDIVIEETISDYEKLCITDISKKSSNTNIEDITLNENVISGNLVIEITKTELLDKLENKRMISDIESISSIDMNIISSTPQPSEDEDYMISYKRLIIPQDTKYIELILCCNRDPITSLAQLAENNDDIFSDELHEYYLQYESVMSEMQTNHQPLIESFAKNTPCIAKFTDNMWYRCIIINSEKILNTQYIKISLYYVDFGNHEYIQLHTTDILSKNYDLRVPKEEWLELPAIAIKCTFWGLNFVSNDIDLLASKLDEIYNEAVVARVKKIIEGNHIVVEIYKDKTCTELFYADLIKEGLYQFNFTED</sequence>
<dbReference type="InterPro" id="IPR035437">
    <property type="entry name" value="SNase_OB-fold_sf"/>
</dbReference>
<feature type="domain" description="Tudor" evidence="3">
    <location>
        <begin position="1091"/>
        <end position="1149"/>
    </location>
</feature>
<feature type="compositionally biased region" description="Polar residues" evidence="2">
    <location>
        <begin position="1"/>
        <end position="14"/>
    </location>
</feature>
<dbReference type="Gene3D" id="2.40.50.90">
    <property type="match status" value="4"/>
</dbReference>
<dbReference type="GO" id="GO:0005737">
    <property type="term" value="C:cytoplasm"/>
    <property type="evidence" value="ECO:0007669"/>
    <property type="project" value="UniProtKB-ARBA"/>
</dbReference>
<feature type="domain" description="Tudor" evidence="3">
    <location>
        <begin position="789"/>
        <end position="848"/>
    </location>
</feature>
<feature type="domain" description="Tudor" evidence="3">
    <location>
        <begin position="1408"/>
        <end position="1471"/>
    </location>
</feature>
<reference evidence="4 5" key="1">
    <citation type="submission" date="2015-09" db="EMBL/GenBank/DDBJ databases">
        <title>Atta colombica WGS genome.</title>
        <authorList>
            <person name="Nygaard S."/>
            <person name="Hu H."/>
            <person name="Boomsma J."/>
            <person name="Zhang G."/>
        </authorList>
    </citation>
    <scope>NUCLEOTIDE SEQUENCE [LARGE SCALE GENOMIC DNA]</scope>
    <source>
        <strain evidence="4">Treedump-2</strain>
        <tissue evidence="4">Whole body</tissue>
    </source>
</reference>
<evidence type="ECO:0000313" key="5">
    <source>
        <dbReference type="Proteomes" id="UP000078540"/>
    </source>
</evidence>
<evidence type="ECO:0000256" key="1">
    <source>
        <dbReference type="SAM" id="Coils"/>
    </source>
</evidence>
<protein>
    <submittedName>
        <fullName evidence="4">RING finger protein 17</fullName>
    </submittedName>
</protein>
<evidence type="ECO:0000259" key="3">
    <source>
        <dbReference type="PROSITE" id="PS50304"/>
    </source>
</evidence>
<name>A0A195BSQ0_9HYME</name>
<keyword evidence="5" id="KW-1185">Reference proteome</keyword>
<feature type="region of interest" description="Disordered" evidence="2">
    <location>
        <begin position="1"/>
        <end position="32"/>
    </location>
</feature>
<feature type="domain" description="Tudor" evidence="3">
    <location>
        <begin position="553"/>
        <end position="611"/>
    </location>
</feature>
<dbReference type="Proteomes" id="UP000078540">
    <property type="component" value="Unassembled WGS sequence"/>
</dbReference>
<feature type="domain" description="Tudor" evidence="3">
    <location>
        <begin position="339"/>
        <end position="402"/>
    </location>
</feature>
<dbReference type="CDD" id="cd20379">
    <property type="entry name" value="Tudor_dTUD-like"/>
    <property type="match status" value="1"/>
</dbReference>